<dbReference type="STRING" id="1576369.SAMN05421753_1199"/>
<organism evidence="2 3">
    <name type="scientific">Planctomicrobium piriforme</name>
    <dbReference type="NCBI Taxonomy" id="1576369"/>
    <lineage>
        <taxon>Bacteria</taxon>
        <taxon>Pseudomonadati</taxon>
        <taxon>Planctomycetota</taxon>
        <taxon>Planctomycetia</taxon>
        <taxon>Planctomycetales</taxon>
        <taxon>Planctomycetaceae</taxon>
        <taxon>Planctomicrobium</taxon>
    </lineage>
</organism>
<evidence type="ECO:0000313" key="2">
    <source>
        <dbReference type="EMBL" id="SFJ36252.1"/>
    </source>
</evidence>
<sequence>MPPTVEECVQVEPEKNSVANTQHQCTSGTIAPGGNDLFPHVPGQRGFHPANAVGRTAEHVDGGVIGASALSFEKCSALCPDGP</sequence>
<reference evidence="3" key="1">
    <citation type="submission" date="2016-10" db="EMBL/GenBank/DDBJ databases">
        <authorList>
            <person name="Varghese N."/>
            <person name="Submissions S."/>
        </authorList>
    </citation>
    <scope>NUCLEOTIDE SEQUENCE [LARGE SCALE GENOMIC DNA]</scope>
    <source>
        <strain evidence="3">DSM 26348</strain>
    </source>
</reference>
<name>A0A1I3QS37_9PLAN</name>
<dbReference type="EMBL" id="FOQD01000019">
    <property type="protein sequence ID" value="SFJ36252.1"/>
    <property type="molecule type" value="Genomic_DNA"/>
</dbReference>
<proteinExistence type="predicted"/>
<accession>A0A1I3QS37</accession>
<feature type="region of interest" description="Disordered" evidence="1">
    <location>
        <begin position="28"/>
        <end position="48"/>
    </location>
</feature>
<evidence type="ECO:0000313" key="3">
    <source>
        <dbReference type="Proteomes" id="UP000199518"/>
    </source>
</evidence>
<dbReference type="AlphaFoldDB" id="A0A1I3QS37"/>
<evidence type="ECO:0000256" key="1">
    <source>
        <dbReference type="SAM" id="MobiDB-lite"/>
    </source>
</evidence>
<protein>
    <submittedName>
        <fullName evidence="2">Uncharacterized protein</fullName>
    </submittedName>
</protein>
<dbReference type="Proteomes" id="UP000199518">
    <property type="component" value="Unassembled WGS sequence"/>
</dbReference>
<keyword evidence="3" id="KW-1185">Reference proteome</keyword>
<gene>
    <name evidence="2" type="ORF">SAMN05421753_1199</name>
</gene>